<reference evidence="1" key="1">
    <citation type="submission" date="2009-08" db="EMBL/GenBank/DDBJ databases">
        <authorList>
            <person name="Weinstock G."/>
            <person name="Sodergren E."/>
            <person name="Clifton S."/>
            <person name="Fulton L."/>
            <person name="Fulton B."/>
            <person name="Courtney L."/>
            <person name="Fronick C."/>
            <person name="Harrison M."/>
            <person name="Strong C."/>
            <person name="Farmer C."/>
            <person name="Delahaunty K."/>
            <person name="Markovic C."/>
            <person name="Hall O."/>
            <person name="Minx P."/>
            <person name="Tomlinson C."/>
            <person name="Mitreva M."/>
            <person name="Nelson J."/>
            <person name="Hou S."/>
            <person name="Wollam A."/>
            <person name="Pepin K.H."/>
            <person name="Johnson M."/>
            <person name="Bhonagiri V."/>
            <person name="Nash W.E."/>
            <person name="Warren W."/>
            <person name="Chinwalla A."/>
            <person name="Mardis E.R."/>
            <person name="Wilson R.K."/>
        </authorList>
    </citation>
    <scope>NUCLEOTIDE SEQUENCE [LARGE SCALE GENOMIC DNA]</scope>
    <source>
        <strain evidence="1">A2-165</strain>
    </source>
</reference>
<dbReference type="Proteomes" id="UP000004619">
    <property type="component" value="Unassembled WGS sequence"/>
</dbReference>
<dbReference type="HOGENOM" id="CLU_1466124_0_0_9"/>
<keyword evidence="2" id="KW-1185">Reference proteome</keyword>
<organism evidence="1 2">
    <name type="scientific">Faecalibacterium duncaniae (strain DSM 17677 / JCM 31915 / A2-165)</name>
    <name type="common">Faecalibacterium prausnitzii</name>
    <dbReference type="NCBI Taxonomy" id="411483"/>
    <lineage>
        <taxon>Bacteria</taxon>
        <taxon>Bacillati</taxon>
        <taxon>Bacillota</taxon>
        <taxon>Clostridia</taxon>
        <taxon>Eubacteriales</taxon>
        <taxon>Oscillospiraceae</taxon>
        <taxon>Faecalibacterium</taxon>
    </lineage>
</organism>
<sequence length="184" mass="19339">MDGAAELQIAAQADGQIIQPTHPGADGHQIGHGLGGVLVAAVTGIDDRDAGVAGSAERRALFGMAHCHDISIAGDHTDGICNAFSLGSAGDGLAREAQYMAAQVQHGRLKGKAGAGRRLIEQGGELFVSRNVLISGRVGADAVGQIQQRGDLLLAEIQGIDEMAHEFYLRQSNFRRMEKSKKFV</sequence>
<dbReference type="EMBL" id="ACOP02000068">
    <property type="protein sequence ID" value="EEU95948.1"/>
    <property type="molecule type" value="Genomic_DNA"/>
</dbReference>
<accession>C7H822</accession>
<protein>
    <submittedName>
        <fullName evidence="1">Uncharacterized protein</fullName>
    </submittedName>
</protein>
<evidence type="ECO:0000313" key="1">
    <source>
        <dbReference type="EMBL" id="EEU95948.1"/>
    </source>
</evidence>
<gene>
    <name evidence="1" type="ORF">FAEPRAA2165_02457</name>
</gene>
<dbReference type="AlphaFoldDB" id="C7H822"/>
<evidence type="ECO:0000313" key="2">
    <source>
        <dbReference type="Proteomes" id="UP000004619"/>
    </source>
</evidence>
<name>C7H822_FAED2</name>
<dbReference type="STRING" id="411483.FAEPRAA2165_02457"/>
<proteinExistence type="predicted"/>
<comment type="caution">
    <text evidence="1">The sequence shown here is derived from an EMBL/GenBank/DDBJ whole genome shotgun (WGS) entry which is preliminary data.</text>
</comment>